<dbReference type="Gene3D" id="1.20.1250.20">
    <property type="entry name" value="MFS general substrate transporter like domains"/>
    <property type="match status" value="1"/>
</dbReference>
<comment type="caution">
    <text evidence="8">The sequence shown here is derived from an EMBL/GenBank/DDBJ whole genome shotgun (WGS) entry which is preliminary data.</text>
</comment>
<gene>
    <name evidence="8" type="ORF">ACIGXA_39310</name>
</gene>
<keyword evidence="5 7" id="KW-0472">Membrane</keyword>
<evidence type="ECO:0000256" key="6">
    <source>
        <dbReference type="SAM" id="MobiDB-lite"/>
    </source>
</evidence>
<dbReference type="PANTHER" id="PTHR23513">
    <property type="entry name" value="INTEGRAL MEMBRANE EFFLUX PROTEIN-RELATED"/>
    <property type="match status" value="1"/>
</dbReference>
<feature type="transmembrane region" description="Helical" evidence="7">
    <location>
        <begin position="150"/>
        <end position="175"/>
    </location>
</feature>
<keyword evidence="4 7" id="KW-1133">Transmembrane helix</keyword>
<reference evidence="8 9" key="1">
    <citation type="submission" date="2024-10" db="EMBL/GenBank/DDBJ databases">
        <title>The Natural Products Discovery Center: Release of the First 8490 Sequenced Strains for Exploring Actinobacteria Biosynthetic Diversity.</title>
        <authorList>
            <person name="Kalkreuter E."/>
            <person name="Kautsar S.A."/>
            <person name="Yang D."/>
            <person name="Bader C.D."/>
            <person name="Teijaro C.N."/>
            <person name="Fluegel L."/>
            <person name="Davis C.M."/>
            <person name="Simpson J.R."/>
            <person name="Lauterbach L."/>
            <person name="Steele A.D."/>
            <person name="Gui C."/>
            <person name="Meng S."/>
            <person name="Li G."/>
            <person name="Viehrig K."/>
            <person name="Ye F."/>
            <person name="Su P."/>
            <person name="Kiefer A.F."/>
            <person name="Nichols A."/>
            <person name="Cepeda A.J."/>
            <person name="Yan W."/>
            <person name="Fan B."/>
            <person name="Jiang Y."/>
            <person name="Adhikari A."/>
            <person name="Zheng C.-J."/>
            <person name="Schuster L."/>
            <person name="Cowan T.M."/>
            <person name="Smanski M.J."/>
            <person name="Chevrette M.G."/>
            <person name="De Carvalho L.P.S."/>
            <person name="Shen B."/>
        </authorList>
    </citation>
    <scope>NUCLEOTIDE SEQUENCE [LARGE SCALE GENOMIC DNA]</scope>
    <source>
        <strain evidence="8 9">NPDC053399</strain>
    </source>
</reference>
<evidence type="ECO:0000256" key="4">
    <source>
        <dbReference type="ARBA" id="ARBA00022989"/>
    </source>
</evidence>
<feature type="compositionally biased region" description="Low complexity" evidence="6">
    <location>
        <begin position="492"/>
        <end position="503"/>
    </location>
</feature>
<protein>
    <submittedName>
        <fullName evidence="8">MFS transporter</fullName>
    </submittedName>
</protein>
<dbReference type="Pfam" id="PF07690">
    <property type="entry name" value="MFS_1"/>
    <property type="match status" value="1"/>
</dbReference>
<evidence type="ECO:0000256" key="1">
    <source>
        <dbReference type="ARBA" id="ARBA00004651"/>
    </source>
</evidence>
<feature type="transmembrane region" description="Helical" evidence="7">
    <location>
        <begin position="62"/>
        <end position="81"/>
    </location>
</feature>
<feature type="transmembrane region" description="Helical" evidence="7">
    <location>
        <begin position="228"/>
        <end position="251"/>
    </location>
</feature>
<feature type="transmembrane region" description="Helical" evidence="7">
    <location>
        <begin position="290"/>
        <end position="309"/>
    </location>
</feature>
<feature type="compositionally biased region" description="Low complexity" evidence="6">
    <location>
        <begin position="418"/>
        <end position="451"/>
    </location>
</feature>
<proteinExistence type="predicted"/>
<evidence type="ECO:0000313" key="8">
    <source>
        <dbReference type="EMBL" id="MFI9106563.1"/>
    </source>
</evidence>
<feature type="region of interest" description="Disordered" evidence="6">
    <location>
        <begin position="418"/>
        <end position="503"/>
    </location>
</feature>
<organism evidence="8 9">
    <name type="scientific">Streptomyces fildesensis</name>
    <dbReference type="NCBI Taxonomy" id="375757"/>
    <lineage>
        <taxon>Bacteria</taxon>
        <taxon>Bacillati</taxon>
        <taxon>Actinomycetota</taxon>
        <taxon>Actinomycetes</taxon>
        <taxon>Kitasatosporales</taxon>
        <taxon>Streptomycetaceae</taxon>
        <taxon>Streptomyces</taxon>
    </lineage>
</organism>
<evidence type="ECO:0000313" key="9">
    <source>
        <dbReference type="Proteomes" id="UP001614394"/>
    </source>
</evidence>
<evidence type="ECO:0000256" key="2">
    <source>
        <dbReference type="ARBA" id="ARBA00022475"/>
    </source>
</evidence>
<sequence>MTGDVTVPERVGTAGGLRAYPSFLRLWAGQASGAIGDQVLPVAMSLYVLHHGGGAGAVGEVLAGRAAALVVCLLAGGVIADRMRRTRVLIGADCFRAVVLVVAGLALPRLALGVLPLVTALVGAGEALSRPASRSLLPALLPDALLERGNALVAAAQRGSAVLGALVGVGAVTLIGVRPALFVTAGVFAVGALMVRGVPDAGPRAAAQRAGVVRDALAGLRAVRRRGWVMAVMGTVCLHLFAGSATALTLLPVVARRDFGGDLAYGLVLAAMGAGALPAIALAGRWRPQARGAVSLLALSGYALVPLSLAGPLPLPGVIGCFAWGGFVVELSFVYWISALQRAFPDEVLGKVFALDQLGAYALLPVGYVLVGPVVAVVGAAGTLIGGAVVVAVSSVVCLAVPGVARFADPTPLGPADAAGAPAGPADAAGAPAGPADTAGAPAGPADTDPAFSIPADADGAPCGPVVADGVPAGPGSAGPVGRVPVDPHGPGPASTGPPGSAG</sequence>
<feature type="compositionally biased region" description="Low complexity" evidence="6">
    <location>
        <begin position="460"/>
        <end position="485"/>
    </location>
</feature>
<dbReference type="InterPro" id="IPR036259">
    <property type="entry name" value="MFS_trans_sf"/>
</dbReference>
<feature type="transmembrane region" description="Helical" evidence="7">
    <location>
        <begin position="358"/>
        <end position="378"/>
    </location>
</feature>
<dbReference type="Proteomes" id="UP001614394">
    <property type="component" value="Unassembled WGS sequence"/>
</dbReference>
<feature type="transmembrane region" description="Helical" evidence="7">
    <location>
        <begin position="384"/>
        <end position="405"/>
    </location>
</feature>
<dbReference type="CDD" id="cd06173">
    <property type="entry name" value="MFS_MefA_like"/>
    <property type="match status" value="1"/>
</dbReference>
<dbReference type="EMBL" id="JBITYG010000019">
    <property type="protein sequence ID" value="MFI9106563.1"/>
    <property type="molecule type" value="Genomic_DNA"/>
</dbReference>
<name>A0ABW8CKG8_9ACTN</name>
<accession>A0ABW8CKG8</accession>
<dbReference type="InterPro" id="IPR011701">
    <property type="entry name" value="MFS"/>
</dbReference>
<dbReference type="PANTHER" id="PTHR23513:SF6">
    <property type="entry name" value="MAJOR FACILITATOR SUPERFAMILY ASSOCIATED DOMAIN-CONTAINING PROTEIN"/>
    <property type="match status" value="1"/>
</dbReference>
<dbReference type="SUPFAM" id="SSF103473">
    <property type="entry name" value="MFS general substrate transporter"/>
    <property type="match status" value="1"/>
</dbReference>
<evidence type="ECO:0000256" key="7">
    <source>
        <dbReference type="SAM" id="Phobius"/>
    </source>
</evidence>
<feature type="transmembrane region" description="Helical" evidence="7">
    <location>
        <begin position="263"/>
        <end position="283"/>
    </location>
</feature>
<feature type="transmembrane region" description="Helical" evidence="7">
    <location>
        <begin position="315"/>
        <end position="337"/>
    </location>
</feature>
<comment type="subcellular location">
    <subcellularLocation>
        <location evidence="1">Cell membrane</location>
        <topology evidence="1">Multi-pass membrane protein</topology>
    </subcellularLocation>
</comment>
<evidence type="ECO:0000256" key="3">
    <source>
        <dbReference type="ARBA" id="ARBA00022692"/>
    </source>
</evidence>
<keyword evidence="9" id="KW-1185">Reference proteome</keyword>
<keyword evidence="2" id="KW-1003">Cell membrane</keyword>
<dbReference type="RefSeq" id="WP_399658168.1">
    <property type="nucleotide sequence ID" value="NZ_JBITYG010000019.1"/>
</dbReference>
<evidence type="ECO:0000256" key="5">
    <source>
        <dbReference type="ARBA" id="ARBA00023136"/>
    </source>
</evidence>
<keyword evidence="3 7" id="KW-0812">Transmembrane</keyword>